<evidence type="ECO:0000256" key="1">
    <source>
        <dbReference type="ARBA" id="ARBA00004170"/>
    </source>
</evidence>
<reference evidence="25" key="1">
    <citation type="journal article" date="2020" name="mSystems">
        <title>Genome- and Community-Level Interaction Insights into Carbon Utilization and Element Cycling Functions of Hydrothermarchaeota in Hydrothermal Sediment.</title>
        <authorList>
            <person name="Zhou Z."/>
            <person name="Liu Y."/>
            <person name="Xu W."/>
            <person name="Pan J."/>
            <person name="Luo Z.H."/>
            <person name="Li M."/>
        </authorList>
    </citation>
    <scope>NUCLEOTIDE SEQUENCE [LARGE SCALE GENOMIC DNA]</scope>
    <source>
        <strain evidence="25">HyVt-237</strain>
    </source>
</reference>
<dbReference type="InterPro" id="IPR052365">
    <property type="entry name" value="THEM4/THEM5_acyl-CoA_thioest"/>
</dbReference>
<evidence type="ECO:0000256" key="21">
    <source>
        <dbReference type="ARBA" id="ARBA00047969"/>
    </source>
</evidence>
<comment type="similarity">
    <text evidence="15">Belongs to the THEM4/THEM5 thioesterase family.</text>
</comment>
<dbReference type="AlphaFoldDB" id="A0A7C1B3K0"/>
<feature type="domain" description="Thioesterase" evidence="24">
    <location>
        <begin position="46"/>
        <end position="119"/>
    </location>
</feature>
<dbReference type="GO" id="GO:0006631">
    <property type="term" value="P:fatty acid metabolic process"/>
    <property type="evidence" value="ECO:0007669"/>
    <property type="project" value="UniProtKB-KW"/>
</dbReference>
<dbReference type="Proteomes" id="UP000885931">
    <property type="component" value="Unassembled WGS sequence"/>
</dbReference>
<evidence type="ECO:0000256" key="14">
    <source>
        <dbReference type="ARBA" id="ARBA00037002"/>
    </source>
</evidence>
<keyword evidence="8" id="KW-0276">Fatty acid metabolism</keyword>
<dbReference type="PANTHER" id="PTHR12418">
    <property type="entry name" value="ACYL-COENZYME A THIOESTERASE THEM4"/>
    <property type="match status" value="1"/>
</dbReference>
<keyword evidence="6" id="KW-0053">Apoptosis</keyword>
<protein>
    <recommendedName>
        <fullName evidence="17">Acyl-coenzyme A thioesterase THEM4</fullName>
        <ecNumber evidence="16">3.1.2.2</ecNumber>
    </recommendedName>
    <alternativeName>
        <fullName evidence="18">Thioesterase superfamily member 4</fullName>
    </alternativeName>
</protein>
<evidence type="ECO:0000256" key="13">
    <source>
        <dbReference type="ARBA" id="ARBA00035852"/>
    </source>
</evidence>
<gene>
    <name evidence="25" type="ORF">ENG67_02695</name>
</gene>
<evidence type="ECO:0000256" key="19">
    <source>
        <dbReference type="ARBA" id="ARBA00047588"/>
    </source>
</evidence>
<evidence type="ECO:0000256" key="23">
    <source>
        <dbReference type="ARBA" id="ARBA00048180"/>
    </source>
</evidence>
<keyword evidence="11" id="KW-0472">Membrane</keyword>
<dbReference type="Gene3D" id="3.10.129.10">
    <property type="entry name" value="Hotdog Thioesterase"/>
    <property type="match status" value="1"/>
</dbReference>
<dbReference type="NCBIfam" id="TIGR00369">
    <property type="entry name" value="unchar_dom_1"/>
    <property type="match status" value="1"/>
</dbReference>
<evidence type="ECO:0000256" key="3">
    <source>
        <dbReference type="ARBA" id="ARBA00004632"/>
    </source>
</evidence>
<accession>A0A7C1B3K0</accession>
<comment type="caution">
    <text evidence="25">The sequence shown here is derived from an EMBL/GenBank/DDBJ whole genome shotgun (WGS) entry which is preliminary data.</text>
</comment>
<comment type="catalytic activity">
    <reaction evidence="14">
        <text>(9Z)-octadecenoyl-CoA + H2O = (9Z)-octadecenoate + CoA + H(+)</text>
        <dbReference type="Rhea" id="RHEA:40139"/>
        <dbReference type="ChEBI" id="CHEBI:15377"/>
        <dbReference type="ChEBI" id="CHEBI:15378"/>
        <dbReference type="ChEBI" id="CHEBI:30823"/>
        <dbReference type="ChEBI" id="CHEBI:57287"/>
        <dbReference type="ChEBI" id="CHEBI:57387"/>
    </reaction>
    <physiologicalReaction direction="left-to-right" evidence="14">
        <dbReference type="Rhea" id="RHEA:40140"/>
    </physiologicalReaction>
</comment>
<keyword evidence="5" id="KW-0963">Cytoplasm</keyword>
<evidence type="ECO:0000256" key="12">
    <source>
        <dbReference type="ARBA" id="ARBA00023273"/>
    </source>
</evidence>
<dbReference type="EC" id="3.1.2.2" evidence="16"/>
<evidence type="ECO:0000256" key="8">
    <source>
        <dbReference type="ARBA" id="ARBA00022832"/>
    </source>
</evidence>
<sequence length="132" mass="14680">MPFNYSDDYCFACGKKNPIGLKLDVKTSDGKAWAEFVPRKEFEGYHGYLHGGIIATLLDEIMVYAAHTVRIPSLTAELTVRYKKPALIGSRLLIEGKVVQNRGRLIRTEGTIKNEEGDIIATARATYMQVSG</sequence>
<dbReference type="EMBL" id="DRBW01000102">
    <property type="protein sequence ID" value="HDM90099.1"/>
    <property type="molecule type" value="Genomic_DNA"/>
</dbReference>
<dbReference type="SUPFAM" id="SSF54637">
    <property type="entry name" value="Thioesterase/thiol ester dehydrase-isomerase"/>
    <property type="match status" value="1"/>
</dbReference>
<name>A0A7C1B3K0_UNCW3</name>
<dbReference type="CDD" id="cd03443">
    <property type="entry name" value="PaaI_thioesterase"/>
    <property type="match status" value="1"/>
</dbReference>
<keyword evidence="12" id="KW-0966">Cell projection</keyword>
<dbReference type="GO" id="GO:0005737">
    <property type="term" value="C:cytoplasm"/>
    <property type="evidence" value="ECO:0007669"/>
    <property type="project" value="UniProtKB-SubCell"/>
</dbReference>
<dbReference type="InterPro" id="IPR003736">
    <property type="entry name" value="PAAI_dom"/>
</dbReference>
<dbReference type="Pfam" id="PF03061">
    <property type="entry name" value="4HBT"/>
    <property type="match status" value="1"/>
</dbReference>
<evidence type="ECO:0000256" key="7">
    <source>
        <dbReference type="ARBA" id="ARBA00022801"/>
    </source>
</evidence>
<organism evidence="25">
    <name type="scientific">candidate division WOR-3 bacterium</name>
    <dbReference type="NCBI Taxonomy" id="2052148"/>
    <lineage>
        <taxon>Bacteria</taxon>
        <taxon>Bacteria division WOR-3</taxon>
    </lineage>
</organism>
<comment type="catalytic activity">
    <reaction evidence="20">
        <text>hexadecanoyl-CoA + H2O = hexadecanoate + CoA + H(+)</text>
        <dbReference type="Rhea" id="RHEA:16645"/>
        <dbReference type="ChEBI" id="CHEBI:7896"/>
        <dbReference type="ChEBI" id="CHEBI:15377"/>
        <dbReference type="ChEBI" id="CHEBI:15378"/>
        <dbReference type="ChEBI" id="CHEBI:57287"/>
        <dbReference type="ChEBI" id="CHEBI:57379"/>
        <dbReference type="EC" id="3.1.2.2"/>
    </reaction>
    <physiologicalReaction direction="left-to-right" evidence="20">
        <dbReference type="Rhea" id="RHEA:16646"/>
    </physiologicalReaction>
</comment>
<keyword evidence="7" id="KW-0378">Hydrolase</keyword>
<evidence type="ECO:0000259" key="24">
    <source>
        <dbReference type="Pfam" id="PF03061"/>
    </source>
</evidence>
<evidence type="ECO:0000256" key="2">
    <source>
        <dbReference type="ARBA" id="ARBA00004496"/>
    </source>
</evidence>
<keyword evidence="9" id="KW-0809">Transit peptide</keyword>
<evidence type="ECO:0000256" key="16">
    <source>
        <dbReference type="ARBA" id="ARBA00038848"/>
    </source>
</evidence>
<dbReference type="InterPro" id="IPR006683">
    <property type="entry name" value="Thioestr_dom"/>
</dbReference>
<dbReference type="GO" id="GO:0016020">
    <property type="term" value="C:membrane"/>
    <property type="evidence" value="ECO:0007669"/>
    <property type="project" value="UniProtKB-SubCell"/>
</dbReference>
<evidence type="ECO:0000256" key="9">
    <source>
        <dbReference type="ARBA" id="ARBA00022946"/>
    </source>
</evidence>
<evidence type="ECO:0000256" key="15">
    <source>
        <dbReference type="ARBA" id="ARBA00038456"/>
    </source>
</evidence>
<comment type="catalytic activity">
    <reaction evidence="23">
        <text>tetradecanoyl-CoA + H2O = tetradecanoate + CoA + H(+)</text>
        <dbReference type="Rhea" id="RHEA:40119"/>
        <dbReference type="ChEBI" id="CHEBI:15377"/>
        <dbReference type="ChEBI" id="CHEBI:15378"/>
        <dbReference type="ChEBI" id="CHEBI:30807"/>
        <dbReference type="ChEBI" id="CHEBI:57287"/>
        <dbReference type="ChEBI" id="CHEBI:57385"/>
    </reaction>
    <physiologicalReaction direction="left-to-right" evidence="23">
        <dbReference type="Rhea" id="RHEA:40120"/>
    </physiologicalReaction>
</comment>
<evidence type="ECO:0000256" key="22">
    <source>
        <dbReference type="ARBA" id="ARBA00048074"/>
    </source>
</evidence>
<evidence type="ECO:0000256" key="11">
    <source>
        <dbReference type="ARBA" id="ARBA00023136"/>
    </source>
</evidence>
<comment type="catalytic activity">
    <reaction evidence="22">
        <text>dodecanoyl-CoA + H2O = dodecanoate + CoA + H(+)</text>
        <dbReference type="Rhea" id="RHEA:30135"/>
        <dbReference type="ChEBI" id="CHEBI:15377"/>
        <dbReference type="ChEBI" id="CHEBI:15378"/>
        <dbReference type="ChEBI" id="CHEBI:18262"/>
        <dbReference type="ChEBI" id="CHEBI:57287"/>
        <dbReference type="ChEBI" id="CHEBI:57375"/>
    </reaction>
    <physiologicalReaction direction="left-to-right" evidence="22">
        <dbReference type="Rhea" id="RHEA:30136"/>
    </physiologicalReaction>
</comment>
<evidence type="ECO:0000256" key="17">
    <source>
        <dbReference type="ARBA" id="ARBA00040123"/>
    </source>
</evidence>
<keyword evidence="10" id="KW-0443">Lipid metabolism</keyword>
<evidence type="ECO:0000313" key="25">
    <source>
        <dbReference type="EMBL" id="HDM90099.1"/>
    </source>
</evidence>
<dbReference type="GO" id="GO:0016289">
    <property type="term" value="F:acyl-CoA hydrolase activity"/>
    <property type="evidence" value="ECO:0007669"/>
    <property type="project" value="UniProtKB-ARBA"/>
</dbReference>
<keyword evidence="4" id="KW-1003">Cell membrane</keyword>
<comment type="catalytic activity">
    <reaction evidence="19">
        <text>octanoyl-CoA + H2O = octanoate + CoA + H(+)</text>
        <dbReference type="Rhea" id="RHEA:30143"/>
        <dbReference type="ChEBI" id="CHEBI:15377"/>
        <dbReference type="ChEBI" id="CHEBI:15378"/>
        <dbReference type="ChEBI" id="CHEBI:25646"/>
        <dbReference type="ChEBI" id="CHEBI:57287"/>
        <dbReference type="ChEBI" id="CHEBI:57386"/>
    </reaction>
    <physiologicalReaction direction="left-to-right" evidence="19">
        <dbReference type="Rhea" id="RHEA:30144"/>
    </physiologicalReaction>
</comment>
<evidence type="ECO:0000256" key="18">
    <source>
        <dbReference type="ARBA" id="ARBA00043210"/>
    </source>
</evidence>
<evidence type="ECO:0000256" key="20">
    <source>
        <dbReference type="ARBA" id="ARBA00047734"/>
    </source>
</evidence>
<evidence type="ECO:0000256" key="10">
    <source>
        <dbReference type="ARBA" id="ARBA00023098"/>
    </source>
</evidence>
<dbReference type="PANTHER" id="PTHR12418:SF19">
    <property type="entry name" value="ACYL-COENZYME A THIOESTERASE THEM4"/>
    <property type="match status" value="1"/>
</dbReference>
<comment type="catalytic activity">
    <reaction evidence="21">
        <text>decanoyl-CoA + H2O = decanoate + CoA + H(+)</text>
        <dbReference type="Rhea" id="RHEA:40059"/>
        <dbReference type="ChEBI" id="CHEBI:15377"/>
        <dbReference type="ChEBI" id="CHEBI:15378"/>
        <dbReference type="ChEBI" id="CHEBI:27689"/>
        <dbReference type="ChEBI" id="CHEBI:57287"/>
        <dbReference type="ChEBI" id="CHEBI:61430"/>
    </reaction>
    <physiologicalReaction direction="left-to-right" evidence="21">
        <dbReference type="Rhea" id="RHEA:40060"/>
    </physiologicalReaction>
</comment>
<comment type="subcellular location">
    <subcellularLocation>
        <location evidence="3">Cell projection</location>
        <location evidence="3">Ruffle membrane</location>
    </subcellularLocation>
    <subcellularLocation>
        <location evidence="2">Cytoplasm</location>
    </subcellularLocation>
    <subcellularLocation>
        <location evidence="1">Membrane</location>
        <topology evidence="1">Peripheral membrane protein</topology>
    </subcellularLocation>
</comment>
<evidence type="ECO:0000256" key="4">
    <source>
        <dbReference type="ARBA" id="ARBA00022475"/>
    </source>
</evidence>
<evidence type="ECO:0000256" key="5">
    <source>
        <dbReference type="ARBA" id="ARBA00022490"/>
    </source>
</evidence>
<evidence type="ECO:0000256" key="6">
    <source>
        <dbReference type="ARBA" id="ARBA00022703"/>
    </source>
</evidence>
<comment type="catalytic activity">
    <reaction evidence="13">
        <text>(5Z,8Z,11Z,14Z)-eicosatetraenoyl-CoA + H2O = (5Z,8Z,11Z,14Z)-eicosatetraenoate + CoA + H(+)</text>
        <dbReference type="Rhea" id="RHEA:40151"/>
        <dbReference type="ChEBI" id="CHEBI:15377"/>
        <dbReference type="ChEBI" id="CHEBI:15378"/>
        <dbReference type="ChEBI" id="CHEBI:32395"/>
        <dbReference type="ChEBI" id="CHEBI:57287"/>
        <dbReference type="ChEBI" id="CHEBI:57368"/>
    </reaction>
    <physiologicalReaction direction="left-to-right" evidence="13">
        <dbReference type="Rhea" id="RHEA:40152"/>
    </physiologicalReaction>
</comment>
<dbReference type="InterPro" id="IPR029069">
    <property type="entry name" value="HotDog_dom_sf"/>
</dbReference>
<proteinExistence type="inferred from homology"/>